<proteinExistence type="predicted"/>
<dbReference type="PANTHER" id="PTHR38797:SF4">
    <property type="entry name" value="NUCLEAR PORE COMPLEX PROTEIN NUP85"/>
    <property type="match status" value="1"/>
</dbReference>
<dbReference type="Pfam" id="PF12311">
    <property type="entry name" value="DUF3632"/>
    <property type="match status" value="1"/>
</dbReference>
<evidence type="ECO:0000256" key="1">
    <source>
        <dbReference type="SAM" id="MobiDB-lite"/>
    </source>
</evidence>
<dbReference type="OrthoDB" id="3350591at2759"/>
<organism evidence="2 3">
    <name type="scientific">Lojkania enalia</name>
    <dbReference type="NCBI Taxonomy" id="147567"/>
    <lineage>
        <taxon>Eukaryota</taxon>
        <taxon>Fungi</taxon>
        <taxon>Dikarya</taxon>
        <taxon>Ascomycota</taxon>
        <taxon>Pezizomycotina</taxon>
        <taxon>Dothideomycetes</taxon>
        <taxon>Pleosporomycetidae</taxon>
        <taxon>Pleosporales</taxon>
        <taxon>Pleosporales incertae sedis</taxon>
        <taxon>Lojkania</taxon>
    </lineage>
</organism>
<dbReference type="Proteomes" id="UP000800093">
    <property type="component" value="Unassembled WGS sequence"/>
</dbReference>
<dbReference type="InterPro" id="IPR053204">
    <property type="entry name" value="Oxopyrrolidines_Biosynth-assoc"/>
</dbReference>
<dbReference type="EMBL" id="ML986741">
    <property type="protein sequence ID" value="KAF2258733.1"/>
    <property type="molecule type" value="Genomic_DNA"/>
</dbReference>
<feature type="region of interest" description="Disordered" evidence="1">
    <location>
        <begin position="1"/>
        <end position="32"/>
    </location>
</feature>
<name>A0A9P4MYQ1_9PLEO</name>
<dbReference type="InterPro" id="IPR022085">
    <property type="entry name" value="OpdG"/>
</dbReference>
<evidence type="ECO:0000313" key="2">
    <source>
        <dbReference type="EMBL" id="KAF2258733.1"/>
    </source>
</evidence>
<feature type="compositionally biased region" description="Polar residues" evidence="1">
    <location>
        <begin position="20"/>
        <end position="29"/>
    </location>
</feature>
<accession>A0A9P4MYQ1</accession>
<dbReference type="AlphaFoldDB" id="A0A9P4MYQ1"/>
<feature type="compositionally biased region" description="Acidic residues" evidence="1">
    <location>
        <begin position="1"/>
        <end position="12"/>
    </location>
</feature>
<evidence type="ECO:0000313" key="3">
    <source>
        <dbReference type="Proteomes" id="UP000800093"/>
    </source>
</evidence>
<comment type="caution">
    <text evidence="2">The sequence shown here is derived from an EMBL/GenBank/DDBJ whole genome shotgun (WGS) entry which is preliminary data.</text>
</comment>
<dbReference type="PANTHER" id="PTHR38797">
    <property type="entry name" value="NUCLEAR PORE COMPLEX PROTEIN NUP85-RELATED"/>
    <property type="match status" value="1"/>
</dbReference>
<keyword evidence="3" id="KW-1185">Reference proteome</keyword>
<gene>
    <name evidence="2" type="ORF">CC78DRAFT_537558</name>
</gene>
<protein>
    <submittedName>
        <fullName evidence="2">Uncharacterized protein</fullName>
    </submittedName>
</protein>
<sequence length="323" mass="36366">MATDEERFEDAELSPPGSPAQESWEQKQAQKVREAISGIPDEPGQIDAIARVRGWFGPEHDSTFYPIVQEYLEGKADLGQTSTKITVPIDQKISAKEQDDVVLDLWYSILHSAKRVPFRNAKDHEKLVQLMKSLKNHPDPPSQHESGIYNSLMDFGIASRETLNDSPGVGAGYTEPEIHAYTNLQYFLALLTKDGVYEFWIYVIYAMREALEKEQKDDGLNDAIVPATASQKYDAKIPAAAVWVLALGKLLYEREEDLTPTSPNQGNPGKGGVFWKGKPEFSKERFALWKKRFQELGQMTSLKEETKAMAQEAYETMDASEKS</sequence>
<reference evidence="3" key="1">
    <citation type="journal article" date="2020" name="Stud. Mycol.">
        <title>101 Dothideomycetes genomes: A test case for predicting lifestyles and emergence of pathogens.</title>
        <authorList>
            <person name="Haridas S."/>
            <person name="Albert R."/>
            <person name="Binder M."/>
            <person name="Bloem J."/>
            <person name="LaButti K."/>
            <person name="Salamov A."/>
            <person name="Andreopoulos B."/>
            <person name="Baker S."/>
            <person name="Barry K."/>
            <person name="Bills G."/>
            <person name="Bluhm B."/>
            <person name="Cannon C."/>
            <person name="Castanera R."/>
            <person name="Culley D."/>
            <person name="Daum C."/>
            <person name="Ezra D."/>
            <person name="Gonzalez J."/>
            <person name="Henrissat B."/>
            <person name="Kuo A."/>
            <person name="Liang C."/>
            <person name="Lipzen A."/>
            <person name="Lutzoni F."/>
            <person name="Magnuson J."/>
            <person name="Mondo S."/>
            <person name="Nolan M."/>
            <person name="Ohm R."/>
            <person name="Pangilinan J."/>
            <person name="Park H.-J."/>
            <person name="Ramirez L."/>
            <person name="Alfaro M."/>
            <person name="Sun H."/>
            <person name="Tritt A."/>
            <person name="Yoshinaga Y."/>
            <person name="Zwiers L.-H."/>
            <person name="Turgeon B."/>
            <person name="Goodwin S."/>
            <person name="Spatafora J."/>
            <person name="Crous P."/>
            <person name="Grigoriev I."/>
        </authorList>
    </citation>
    <scope>NUCLEOTIDE SEQUENCE [LARGE SCALE GENOMIC DNA]</scope>
    <source>
        <strain evidence="3">CBS 304.66</strain>
    </source>
</reference>